<dbReference type="EMBL" id="DTMQ01000038">
    <property type="protein sequence ID" value="HGE99519.1"/>
    <property type="molecule type" value="Genomic_DNA"/>
</dbReference>
<dbReference type="GO" id="GO:0045547">
    <property type="term" value="F:ditrans,polycis-polyprenyl diphosphate synthase [(2E,6E)-farnesyl diphosphate specific] activity"/>
    <property type="evidence" value="ECO:0007669"/>
    <property type="project" value="TreeGrafter"/>
</dbReference>
<dbReference type="Gene3D" id="3.40.1180.10">
    <property type="entry name" value="Decaprenyl diphosphate synthase-like"/>
    <property type="match status" value="1"/>
</dbReference>
<feature type="binding site" evidence="2">
    <location>
        <position position="64"/>
    </location>
    <ligand>
        <name>substrate</name>
    </ligand>
</feature>
<feature type="binding site" evidence="2">
    <location>
        <begin position="178"/>
        <end position="180"/>
    </location>
    <ligand>
        <name>substrate</name>
    </ligand>
</feature>
<dbReference type="HAMAP" id="MF_01139">
    <property type="entry name" value="ISPT"/>
    <property type="match status" value="1"/>
</dbReference>
<dbReference type="NCBIfam" id="NF011405">
    <property type="entry name" value="PRK14830.1"/>
    <property type="match status" value="1"/>
</dbReference>
<dbReference type="EC" id="2.5.1.-" evidence="2"/>
<feature type="binding site" evidence="2">
    <location>
        <position position="18"/>
    </location>
    <ligand>
        <name>substrate</name>
    </ligand>
</feature>
<gene>
    <name evidence="3" type="ORF">ENX07_05565</name>
</gene>
<comment type="caution">
    <text evidence="3">The sequence shown here is derived from an EMBL/GenBank/DDBJ whole genome shotgun (WGS) entry which is preliminary data.</text>
</comment>
<dbReference type="InterPro" id="IPR036424">
    <property type="entry name" value="UPP_synth-like_sf"/>
</dbReference>
<accession>A0A7C3Z386</accession>
<feature type="active site" description="Proton acceptor" evidence="2">
    <location>
        <position position="61"/>
    </location>
</feature>
<comment type="function">
    <text evidence="2">Catalyzes the condensation of isopentenyl diphosphate (IPP) with allylic pyrophosphates generating different type of terpenoids.</text>
</comment>
<keyword evidence="2" id="KW-0479">Metal-binding</keyword>
<feature type="binding site" evidence="2">
    <location>
        <position position="30"/>
    </location>
    <ligand>
        <name>substrate</name>
    </ligand>
</feature>
<feature type="binding site" evidence="2">
    <location>
        <position position="191"/>
    </location>
    <ligand>
        <name>Mg(2+)</name>
        <dbReference type="ChEBI" id="CHEBI:18420"/>
    </ligand>
</feature>
<reference evidence="3" key="1">
    <citation type="journal article" date="2020" name="mSystems">
        <title>Genome- and Community-Level Interaction Insights into Carbon Utilization and Element Cycling Functions of Hydrothermarchaeota in Hydrothermal Sediment.</title>
        <authorList>
            <person name="Zhou Z."/>
            <person name="Liu Y."/>
            <person name="Xu W."/>
            <person name="Pan J."/>
            <person name="Luo Z.H."/>
            <person name="Li M."/>
        </authorList>
    </citation>
    <scope>NUCLEOTIDE SEQUENCE [LARGE SCALE GENOMIC DNA]</scope>
    <source>
        <strain evidence="3">SpSt-906</strain>
    </source>
</reference>
<dbReference type="AlphaFoldDB" id="A0A7C3Z386"/>
<comment type="similarity">
    <text evidence="2">Belongs to the UPP synthase family.</text>
</comment>
<feature type="binding site" evidence="2">
    <location>
        <begin position="14"/>
        <end position="17"/>
    </location>
    <ligand>
        <name>substrate</name>
    </ligand>
</feature>
<feature type="active site" evidence="2">
    <location>
        <position position="13"/>
    </location>
</feature>
<sequence length="230" mass="27075">MENIPQHIAIIMDGNGRWARKRGLPRVLGHREGVNSVKEVVRTCGEMGIKYLTLFVFSEENWQRPKREIEQLMSLLEEVIKKEREEFNKNDVRVKVIGRLEKLPEGLRNELLSVVRETENNRGLILVLALSYGGRQEIVDAVKKIKGEEIDEERFRSFLYDPTIPDPDLLIRTGGEKRISNFLLYHIAYTELYFTDCLWPDFRKKELLLALEDYARRRRRFGKVEEEIEG</sequence>
<dbReference type="GO" id="GO:0016094">
    <property type="term" value="P:polyprenol biosynthetic process"/>
    <property type="evidence" value="ECO:0007669"/>
    <property type="project" value="TreeGrafter"/>
</dbReference>
<evidence type="ECO:0000313" key="3">
    <source>
        <dbReference type="EMBL" id="HGE99519.1"/>
    </source>
</evidence>
<feature type="binding site" evidence="2">
    <location>
        <position position="62"/>
    </location>
    <ligand>
        <name>substrate</name>
    </ligand>
</feature>
<comment type="cofactor">
    <cofactor evidence="2">
        <name>Mg(2+)</name>
        <dbReference type="ChEBI" id="CHEBI:18420"/>
    </cofactor>
    <text evidence="2">Binds 2 magnesium ions per subunit.</text>
</comment>
<dbReference type="InterPro" id="IPR001441">
    <property type="entry name" value="UPP_synth-like"/>
</dbReference>
<dbReference type="InterPro" id="IPR018520">
    <property type="entry name" value="UPP_synth-like_CS"/>
</dbReference>
<evidence type="ECO:0000256" key="2">
    <source>
        <dbReference type="HAMAP-Rule" id="MF_01139"/>
    </source>
</evidence>
<dbReference type="PANTHER" id="PTHR10291">
    <property type="entry name" value="DEHYDRODOLICHYL DIPHOSPHATE SYNTHASE FAMILY MEMBER"/>
    <property type="match status" value="1"/>
</dbReference>
<feature type="binding site" evidence="2">
    <location>
        <position position="13"/>
    </location>
    <ligand>
        <name>Mg(2+)</name>
        <dbReference type="ChEBI" id="CHEBI:18420"/>
    </ligand>
</feature>
<dbReference type="PROSITE" id="PS01066">
    <property type="entry name" value="UPP_SYNTHASE"/>
    <property type="match status" value="1"/>
</dbReference>
<evidence type="ECO:0000256" key="1">
    <source>
        <dbReference type="ARBA" id="ARBA00022679"/>
    </source>
</evidence>
<feature type="binding site" evidence="2">
    <location>
        <position position="172"/>
    </location>
    <ligand>
        <name>substrate</name>
    </ligand>
</feature>
<keyword evidence="2" id="KW-0460">Magnesium</keyword>
<dbReference type="GO" id="GO:0000287">
    <property type="term" value="F:magnesium ion binding"/>
    <property type="evidence" value="ECO:0007669"/>
    <property type="project" value="UniProtKB-UniRule"/>
</dbReference>
<organism evidence="3">
    <name type="scientific">candidate division WOR-3 bacterium</name>
    <dbReference type="NCBI Taxonomy" id="2052148"/>
    <lineage>
        <taxon>Bacteria</taxon>
        <taxon>Bacteria division WOR-3</taxon>
    </lineage>
</organism>
<comment type="subunit">
    <text evidence="2">Homodimer.</text>
</comment>
<dbReference type="PANTHER" id="PTHR10291:SF0">
    <property type="entry name" value="DEHYDRODOLICHYL DIPHOSPHATE SYNTHASE 2"/>
    <property type="match status" value="1"/>
</dbReference>
<feature type="binding site" evidence="2">
    <location>
        <begin position="58"/>
        <end position="60"/>
    </location>
    <ligand>
        <name>substrate</name>
    </ligand>
</feature>
<dbReference type="SUPFAM" id="SSF64005">
    <property type="entry name" value="Undecaprenyl diphosphate synthase"/>
    <property type="match status" value="1"/>
</dbReference>
<dbReference type="CDD" id="cd00475">
    <property type="entry name" value="Cis_IPPS"/>
    <property type="match status" value="1"/>
</dbReference>
<name>A0A7C3Z386_UNCW3</name>
<dbReference type="NCBIfam" id="TIGR00055">
    <property type="entry name" value="uppS"/>
    <property type="match status" value="1"/>
</dbReference>
<keyword evidence="1 2" id="KW-0808">Transferase</keyword>
<dbReference type="Pfam" id="PF01255">
    <property type="entry name" value="Prenyltransf"/>
    <property type="match status" value="1"/>
</dbReference>
<protein>
    <recommendedName>
        <fullName evidence="2">Isoprenyl transferase</fullName>
        <ecNumber evidence="2">2.5.1.-</ecNumber>
    </recommendedName>
</protein>
<dbReference type="FunFam" id="3.40.1180.10:FF:000001">
    <property type="entry name" value="(2E,6E)-farnesyl-diphosphate-specific ditrans,polycis-undecaprenyl-diphosphate synthase"/>
    <property type="match status" value="1"/>
</dbReference>
<proteinExistence type="inferred from homology"/>
<feature type="binding site" evidence="2">
    <location>
        <position position="26"/>
    </location>
    <ligand>
        <name>substrate</name>
    </ligand>
</feature>